<feature type="chain" id="PRO_5003036009" description="DUF4932 domain-containing protein" evidence="1">
    <location>
        <begin position="31"/>
        <end position="462"/>
    </location>
</feature>
<reference evidence="2 3" key="1">
    <citation type="journal article" date="2010" name="Stand. Genomic Sci.">
        <title>Complete genome sequence of Spirosoma linguale type strain (1).</title>
        <authorList>
            <person name="Lail K."/>
            <person name="Sikorski J."/>
            <person name="Saunders E."/>
            <person name="Lapidus A."/>
            <person name="Glavina Del Rio T."/>
            <person name="Copeland A."/>
            <person name="Tice H."/>
            <person name="Cheng J.-F."/>
            <person name="Lucas S."/>
            <person name="Nolan M."/>
            <person name="Bruce D."/>
            <person name="Goodwin L."/>
            <person name="Pitluck S."/>
            <person name="Ivanova N."/>
            <person name="Mavromatis K."/>
            <person name="Ovchinnikova G."/>
            <person name="Pati A."/>
            <person name="Chen A."/>
            <person name="Palaniappan K."/>
            <person name="Land M."/>
            <person name="Hauser L."/>
            <person name="Chang Y.-J."/>
            <person name="Jeffries C.D."/>
            <person name="Chain P."/>
            <person name="Brettin T."/>
            <person name="Detter J.C."/>
            <person name="Schuetze A."/>
            <person name="Rohde M."/>
            <person name="Tindall B.J."/>
            <person name="Goeker M."/>
            <person name="Bristow J."/>
            <person name="Eisen J.A."/>
            <person name="Markowitz V."/>
            <person name="Hugenholtz P."/>
            <person name="Kyrpides N.C."/>
            <person name="Klenk H.-P."/>
            <person name="Chen F."/>
        </authorList>
    </citation>
    <scope>NUCLEOTIDE SEQUENCE [LARGE SCALE GENOMIC DNA]</scope>
    <source>
        <strain evidence="3">ATCC 33905 / DSM 74 / LMG 10896 / Claus 1</strain>
    </source>
</reference>
<gene>
    <name evidence="2" type="ordered locus">Slin_6806</name>
</gene>
<organism evidence="2 3">
    <name type="scientific">Spirosoma linguale (strain ATCC 33905 / DSM 74 / LMG 10896 / Claus 1)</name>
    <dbReference type="NCBI Taxonomy" id="504472"/>
    <lineage>
        <taxon>Bacteria</taxon>
        <taxon>Pseudomonadati</taxon>
        <taxon>Bacteroidota</taxon>
        <taxon>Cytophagia</taxon>
        <taxon>Cytophagales</taxon>
        <taxon>Cytophagaceae</taxon>
        <taxon>Spirosoma</taxon>
    </lineage>
</organism>
<proteinExistence type="predicted"/>
<evidence type="ECO:0008006" key="4">
    <source>
        <dbReference type="Google" id="ProtNLM"/>
    </source>
</evidence>
<dbReference type="AlphaFoldDB" id="D2QVC4"/>
<protein>
    <recommendedName>
        <fullName evidence="4">DUF4932 domain-containing protein</fullName>
    </recommendedName>
</protein>
<keyword evidence="1" id="KW-0732">Signal</keyword>
<keyword evidence="2" id="KW-0614">Plasmid</keyword>
<evidence type="ECO:0000256" key="1">
    <source>
        <dbReference type="SAM" id="SignalP"/>
    </source>
</evidence>
<evidence type="ECO:0000313" key="3">
    <source>
        <dbReference type="Proteomes" id="UP000002028"/>
    </source>
</evidence>
<name>D2QVC4_SPILD</name>
<dbReference type="HOGENOM" id="CLU_046395_0_0_10"/>
<evidence type="ECO:0000313" key="2">
    <source>
        <dbReference type="EMBL" id="ADB42756.1"/>
    </source>
</evidence>
<sequence length="462" mass="53350">MRLVYRLLMMQVIRCCSLLLVLVNASPSFSQNIPVLKSHTYNISIRDGDDFRKGRWNIDPKVNPDVYEAPMAINQKHKLVTFITDVDSLQLSVEMGKTYSFVIIVNDKDSAFTQVKTVQSAVNFSSEYIKSHQGKTLVEIPAVYELVNIIIALTNTGKSKTGLVVKNTAYYQAVLNWFSHYDQEPVVKKLDSILSGSYVEYFSIKMNAYSFRFNAKGKIVPSEVYNRLTSVNTLKPFLADLQHFADQSKFGLFFKQHQSLYNQLIRAYRDSIGVLEMQTWLGKNFPQTTYNSYKIVFSPLVGNNQSANWFEYNGFKEVQAHVNFPYRNEVEKKEFSPEALHVKDGNIVFTELNHNFIGPEGQKLEYQNKLNAAFVNLTTWIRQGSPAEKAYNKARACFDEYMNWALVSLRYVDYAPPLEQAKLIAKMEKFQVEVRGFKKFGEFDQFLVECVFRSKLTHLFRM</sequence>
<dbReference type="RefSeq" id="WP_012931236.1">
    <property type="nucleotide sequence ID" value="NC_013731.1"/>
</dbReference>
<keyword evidence="3" id="KW-1185">Reference proteome</keyword>
<geneLocation type="plasmid" evidence="2 3">
    <name>pSLIN01</name>
</geneLocation>
<feature type="signal peptide" evidence="1">
    <location>
        <begin position="1"/>
        <end position="30"/>
    </location>
</feature>
<dbReference type="EMBL" id="CP001770">
    <property type="protein sequence ID" value="ADB42756.1"/>
    <property type="molecule type" value="Genomic_DNA"/>
</dbReference>
<dbReference type="KEGG" id="sli:Slin_6806"/>
<accession>D2QVC4</accession>
<dbReference type="Proteomes" id="UP000002028">
    <property type="component" value="Plasmid pSLIN01"/>
</dbReference>